<feature type="signal peptide" evidence="2">
    <location>
        <begin position="1"/>
        <end position="16"/>
    </location>
</feature>
<comment type="caution">
    <text evidence="3">The sequence shown here is derived from an EMBL/GenBank/DDBJ whole genome shotgun (WGS) entry which is preliminary data.</text>
</comment>
<keyword evidence="4" id="KW-1185">Reference proteome</keyword>
<reference evidence="3" key="1">
    <citation type="journal article" date="2020" name="Nat. Commun.">
        <title>Large-scale genome sequencing of mycorrhizal fungi provides insights into the early evolution of symbiotic traits.</title>
        <authorList>
            <person name="Miyauchi S."/>
            <person name="Kiss E."/>
            <person name="Kuo A."/>
            <person name="Drula E."/>
            <person name="Kohler A."/>
            <person name="Sanchez-Garcia M."/>
            <person name="Morin E."/>
            <person name="Andreopoulos B."/>
            <person name="Barry K.W."/>
            <person name="Bonito G."/>
            <person name="Buee M."/>
            <person name="Carver A."/>
            <person name="Chen C."/>
            <person name="Cichocki N."/>
            <person name="Clum A."/>
            <person name="Culley D."/>
            <person name="Crous P.W."/>
            <person name="Fauchery L."/>
            <person name="Girlanda M."/>
            <person name="Hayes R.D."/>
            <person name="Keri Z."/>
            <person name="LaButti K."/>
            <person name="Lipzen A."/>
            <person name="Lombard V."/>
            <person name="Magnuson J."/>
            <person name="Maillard F."/>
            <person name="Murat C."/>
            <person name="Nolan M."/>
            <person name="Ohm R.A."/>
            <person name="Pangilinan J."/>
            <person name="Pereira M.F."/>
            <person name="Perotto S."/>
            <person name="Peter M."/>
            <person name="Pfister S."/>
            <person name="Riley R."/>
            <person name="Sitrit Y."/>
            <person name="Stielow J.B."/>
            <person name="Szollosi G."/>
            <person name="Zifcakova L."/>
            <person name="Stursova M."/>
            <person name="Spatafora J.W."/>
            <person name="Tedersoo L."/>
            <person name="Vaario L.M."/>
            <person name="Yamada A."/>
            <person name="Yan M."/>
            <person name="Wang P."/>
            <person name="Xu J."/>
            <person name="Bruns T."/>
            <person name="Baldrian P."/>
            <person name="Vilgalys R."/>
            <person name="Dunand C."/>
            <person name="Henrissat B."/>
            <person name="Grigoriev I.V."/>
            <person name="Hibbett D."/>
            <person name="Nagy L.G."/>
            <person name="Martin F.M."/>
        </authorList>
    </citation>
    <scope>NUCLEOTIDE SEQUENCE</scope>
    <source>
        <strain evidence="3">UP504</strain>
    </source>
</reference>
<name>A0A9P6DT97_9AGAM</name>
<evidence type="ECO:0000313" key="3">
    <source>
        <dbReference type="EMBL" id="KAF9509425.1"/>
    </source>
</evidence>
<keyword evidence="2" id="KW-0732">Signal</keyword>
<evidence type="ECO:0000313" key="4">
    <source>
        <dbReference type="Proteomes" id="UP000886523"/>
    </source>
</evidence>
<gene>
    <name evidence="3" type="ORF">BS47DRAFT_1365299</name>
</gene>
<organism evidence="3 4">
    <name type="scientific">Hydnum rufescens UP504</name>
    <dbReference type="NCBI Taxonomy" id="1448309"/>
    <lineage>
        <taxon>Eukaryota</taxon>
        <taxon>Fungi</taxon>
        <taxon>Dikarya</taxon>
        <taxon>Basidiomycota</taxon>
        <taxon>Agaricomycotina</taxon>
        <taxon>Agaricomycetes</taxon>
        <taxon>Cantharellales</taxon>
        <taxon>Hydnaceae</taxon>
        <taxon>Hydnum</taxon>
    </lineage>
</organism>
<protein>
    <submittedName>
        <fullName evidence="3">Uncharacterized protein</fullName>
    </submittedName>
</protein>
<dbReference type="AlphaFoldDB" id="A0A9P6DT97"/>
<sequence length="128" mass="14173">MHLGTFWVPAIASVECMSFFATPQPQQQTTWKGKQMTTPIAVGVWSQDQDLLQGMTEAYGNAPNSNAPNNNAPNEDVPNNDAPNNGMPNEDPRNHTPAAVGVWYYIRYSHTKRAVKAALFVLVLPLKY</sequence>
<feature type="region of interest" description="Disordered" evidence="1">
    <location>
        <begin position="55"/>
        <end position="94"/>
    </location>
</feature>
<feature type="chain" id="PRO_5040198212" evidence="2">
    <location>
        <begin position="17"/>
        <end position="128"/>
    </location>
</feature>
<evidence type="ECO:0000256" key="1">
    <source>
        <dbReference type="SAM" id="MobiDB-lite"/>
    </source>
</evidence>
<feature type="compositionally biased region" description="Low complexity" evidence="1">
    <location>
        <begin position="61"/>
        <end position="85"/>
    </location>
</feature>
<proteinExistence type="predicted"/>
<dbReference type="EMBL" id="MU129036">
    <property type="protein sequence ID" value="KAF9509425.1"/>
    <property type="molecule type" value="Genomic_DNA"/>
</dbReference>
<evidence type="ECO:0000256" key="2">
    <source>
        <dbReference type="SAM" id="SignalP"/>
    </source>
</evidence>
<dbReference type="Proteomes" id="UP000886523">
    <property type="component" value="Unassembled WGS sequence"/>
</dbReference>
<accession>A0A9P6DT97</accession>